<dbReference type="GO" id="GO:0009279">
    <property type="term" value="C:cell outer membrane"/>
    <property type="evidence" value="ECO:0007669"/>
    <property type="project" value="UniProtKB-SubCell"/>
</dbReference>
<evidence type="ECO:0000256" key="7">
    <source>
        <dbReference type="ARBA" id="ARBA00023237"/>
    </source>
</evidence>
<comment type="caution">
    <text evidence="14">The sequence shown here is derived from an EMBL/GenBank/DDBJ whole genome shotgun (WGS) entry which is preliminary data.</text>
</comment>
<evidence type="ECO:0000256" key="2">
    <source>
        <dbReference type="ARBA" id="ARBA00022448"/>
    </source>
</evidence>
<organism evidence="14 15">
    <name type="scientific">Erythrobacter longus</name>
    <dbReference type="NCBI Taxonomy" id="1044"/>
    <lineage>
        <taxon>Bacteria</taxon>
        <taxon>Pseudomonadati</taxon>
        <taxon>Pseudomonadota</taxon>
        <taxon>Alphaproteobacteria</taxon>
        <taxon>Sphingomonadales</taxon>
        <taxon>Erythrobacteraceae</taxon>
        <taxon>Erythrobacter/Porphyrobacter group</taxon>
        <taxon>Erythrobacter</taxon>
    </lineage>
</organism>
<accession>A0A074MA58</accession>
<evidence type="ECO:0000256" key="1">
    <source>
        <dbReference type="ARBA" id="ARBA00004571"/>
    </source>
</evidence>
<evidence type="ECO:0000256" key="10">
    <source>
        <dbReference type="SAM" id="MobiDB-lite"/>
    </source>
</evidence>
<evidence type="ECO:0000256" key="6">
    <source>
        <dbReference type="ARBA" id="ARBA00023136"/>
    </source>
</evidence>
<dbReference type="InterPro" id="IPR012910">
    <property type="entry name" value="Plug_dom"/>
</dbReference>
<dbReference type="STRING" id="1044.EH31_14850"/>
<keyword evidence="4 8" id="KW-0812">Transmembrane</keyword>
<feature type="region of interest" description="Disordered" evidence="10">
    <location>
        <begin position="308"/>
        <end position="332"/>
    </location>
</feature>
<protein>
    <submittedName>
        <fullName evidence="14">TonB-dependent receptor</fullName>
    </submittedName>
</protein>
<comment type="subcellular location">
    <subcellularLocation>
        <location evidence="1 8">Cell outer membrane</location>
        <topology evidence="1 8">Multi-pass membrane protein</topology>
    </subcellularLocation>
</comment>
<evidence type="ECO:0000256" key="3">
    <source>
        <dbReference type="ARBA" id="ARBA00022452"/>
    </source>
</evidence>
<proteinExistence type="inferred from homology"/>
<dbReference type="PANTHER" id="PTHR30069:SF40">
    <property type="entry name" value="TONB-DEPENDENT RECEPTOR NMB0964-RELATED"/>
    <property type="match status" value="1"/>
</dbReference>
<dbReference type="RefSeq" id="WP_034961443.1">
    <property type="nucleotide sequence ID" value="NZ_JMIW01000007.1"/>
</dbReference>
<dbReference type="GO" id="GO:0044718">
    <property type="term" value="P:siderophore transmembrane transport"/>
    <property type="evidence" value="ECO:0007669"/>
    <property type="project" value="TreeGrafter"/>
</dbReference>
<dbReference type="InterPro" id="IPR037066">
    <property type="entry name" value="Plug_dom_sf"/>
</dbReference>
<dbReference type="InterPro" id="IPR036942">
    <property type="entry name" value="Beta-barrel_TonB_sf"/>
</dbReference>
<feature type="domain" description="TonB-dependent receptor-like beta-barrel" evidence="12">
    <location>
        <begin position="323"/>
        <end position="686"/>
    </location>
</feature>
<evidence type="ECO:0000256" key="4">
    <source>
        <dbReference type="ARBA" id="ARBA00022692"/>
    </source>
</evidence>
<feature type="chain" id="PRO_5001697077" evidence="11">
    <location>
        <begin position="26"/>
        <end position="717"/>
    </location>
</feature>
<dbReference type="GO" id="GO:0015344">
    <property type="term" value="F:siderophore uptake transmembrane transporter activity"/>
    <property type="evidence" value="ECO:0007669"/>
    <property type="project" value="TreeGrafter"/>
</dbReference>
<dbReference type="OrthoDB" id="9795928at2"/>
<keyword evidence="14" id="KW-0675">Receptor</keyword>
<feature type="compositionally biased region" description="Acidic residues" evidence="10">
    <location>
        <begin position="318"/>
        <end position="331"/>
    </location>
</feature>
<dbReference type="PROSITE" id="PS52016">
    <property type="entry name" value="TONB_DEPENDENT_REC_3"/>
    <property type="match status" value="1"/>
</dbReference>
<evidence type="ECO:0000313" key="15">
    <source>
        <dbReference type="Proteomes" id="UP000027647"/>
    </source>
</evidence>
<dbReference type="AlphaFoldDB" id="A0A074MA58"/>
<evidence type="ECO:0000256" key="8">
    <source>
        <dbReference type="PROSITE-ProRule" id="PRU01360"/>
    </source>
</evidence>
<dbReference type="Pfam" id="PF00593">
    <property type="entry name" value="TonB_dep_Rec_b-barrel"/>
    <property type="match status" value="1"/>
</dbReference>
<keyword evidence="7 8" id="KW-0998">Cell outer membrane</keyword>
<dbReference type="Gene3D" id="2.170.130.10">
    <property type="entry name" value="TonB-dependent receptor, plug domain"/>
    <property type="match status" value="1"/>
</dbReference>
<dbReference type="PANTHER" id="PTHR30069">
    <property type="entry name" value="TONB-DEPENDENT OUTER MEMBRANE RECEPTOR"/>
    <property type="match status" value="1"/>
</dbReference>
<keyword evidence="5 9" id="KW-0798">TonB box</keyword>
<reference evidence="14 15" key="1">
    <citation type="submission" date="2014-04" db="EMBL/GenBank/DDBJ databases">
        <title>A comprehensive comparison of genomes of Erythrobacter spp. strains.</title>
        <authorList>
            <person name="Zheng Q."/>
        </authorList>
    </citation>
    <scope>NUCLEOTIDE SEQUENCE [LARGE SCALE GENOMIC DNA]</scope>
    <source>
        <strain evidence="14 15">DSM 6997</strain>
    </source>
</reference>
<dbReference type="InterPro" id="IPR039426">
    <property type="entry name" value="TonB-dep_rcpt-like"/>
</dbReference>
<dbReference type="SUPFAM" id="SSF56935">
    <property type="entry name" value="Porins"/>
    <property type="match status" value="1"/>
</dbReference>
<evidence type="ECO:0000256" key="9">
    <source>
        <dbReference type="RuleBase" id="RU003357"/>
    </source>
</evidence>
<keyword evidence="11" id="KW-0732">Signal</keyword>
<evidence type="ECO:0000313" key="14">
    <source>
        <dbReference type="EMBL" id="KEO88718.1"/>
    </source>
</evidence>
<feature type="signal peptide" evidence="11">
    <location>
        <begin position="1"/>
        <end position="25"/>
    </location>
</feature>
<keyword evidence="15" id="KW-1185">Reference proteome</keyword>
<dbReference type="Pfam" id="PF07715">
    <property type="entry name" value="Plug"/>
    <property type="match status" value="1"/>
</dbReference>
<dbReference type="Gene3D" id="2.40.170.20">
    <property type="entry name" value="TonB-dependent receptor, beta-barrel domain"/>
    <property type="match status" value="1"/>
</dbReference>
<evidence type="ECO:0000259" key="13">
    <source>
        <dbReference type="Pfam" id="PF07715"/>
    </source>
</evidence>
<keyword evidence="2 8" id="KW-0813">Transport</keyword>
<sequence length="717" mass="76602">MKTLTSPLAVATVLSFALTAAPALAETSGEGEAATNRPLSPAIINIGSNIIVSAEGLEELDFIAGQDVLEEEDIQENLDGQIGELLDKLPGVSATSFTPGASRPILRGQDGERVRVMVDGLGTADVANTSADHATSIDPLTVKRIEVLRGPAALLYGSQALGGVVNVQDRRIPTEVPEDGLRLDALTAFDTVSNLRSGGASLDVALGDMFVVHVDGSYRETDDLEIPGFQLTDDLRADLLADAAEEEEEGELEEAAELREAAAQEGFLPNSATETYTFNGGIGVILGDTTFGASAGYYDTFYGIVGNPEGGHHHGEEGEGGAEEEGEEEETVSIGLEQWRFDFRGDIALGGGFAERLKVRAGYSDYTHTEFEGSEVGTVFETETFEARAELIQSGGGVIGVQFTSRDFEAVGEEAFVAPNETTQLALFTVQEIDLGGVQIEAAGRYERVDVNSDTVGVERDFNLFSGAVSVVSELQDDLGRIGVTLSRSERAPAGEELFANGPHIATQAFEIGDPNLGIESAWGLEAFTRINVGGAAINLAAFYQKFDDYIFLNPTGEEEDDLPVFEFLQSDAQFYGFEADATVPLVESDGFDLSADLRASYVKANLSGTRGGDVPRIPPLSLLGALEADVDAFNVRGEVQYTDGKSGTEGLETATDNFTFVNLYLSWRPLENNQNVVLQLAGENLFDATGRRHSSFTKDFVTLPGRNIRLSARVSF</sequence>
<feature type="domain" description="TonB-dependent receptor plug" evidence="13">
    <location>
        <begin position="67"/>
        <end position="164"/>
    </location>
</feature>
<evidence type="ECO:0000259" key="12">
    <source>
        <dbReference type="Pfam" id="PF00593"/>
    </source>
</evidence>
<comment type="similarity">
    <text evidence="8 9">Belongs to the TonB-dependent receptor family.</text>
</comment>
<gene>
    <name evidence="14" type="ORF">EH31_14850</name>
</gene>
<dbReference type="Proteomes" id="UP000027647">
    <property type="component" value="Unassembled WGS sequence"/>
</dbReference>
<dbReference type="eggNOG" id="COG4771">
    <property type="taxonomic scope" value="Bacteria"/>
</dbReference>
<dbReference type="EMBL" id="JMIW01000007">
    <property type="protein sequence ID" value="KEO88718.1"/>
    <property type="molecule type" value="Genomic_DNA"/>
</dbReference>
<keyword evidence="6 8" id="KW-0472">Membrane</keyword>
<dbReference type="InterPro" id="IPR000531">
    <property type="entry name" value="Beta-barrel_TonB"/>
</dbReference>
<keyword evidence="3 8" id="KW-1134">Transmembrane beta strand</keyword>
<evidence type="ECO:0000256" key="11">
    <source>
        <dbReference type="SAM" id="SignalP"/>
    </source>
</evidence>
<evidence type="ECO:0000256" key="5">
    <source>
        <dbReference type="ARBA" id="ARBA00023077"/>
    </source>
</evidence>
<name>A0A074MA58_ERYLO</name>